<protein>
    <submittedName>
        <fullName evidence="4">Putative lactate 2-monooxygenase</fullName>
    </submittedName>
</protein>
<evidence type="ECO:0000256" key="2">
    <source>
        <dbReference type="ARBA" id="ARBA00023002"/>
    </source>
</evidence>
<dbReference type="InterPro" id="IPR000262">
    <property type="entry name" value="FMN-dep_DH"/>
</dbReference>
<evidence type="ECO:0000313" key="5">
    <source>
        <dbReference type="Proteomes" id="UP000443090"/>
    </source>
</evidence>
<gene>
    <name evidence="4" type="ORF">LOCC1_G003403</name>
</gene>
<evidence type="ECO:0000313" key="4">
    <source>
        <dbReference type="EMBL" id="TVY46826.1"/>
    </source>
</evidence>
<dbReference type="InterPro" id="IPR013785">
    <property type="entry name" value="Aldolase_TIM"/>
</dbReference>
<dbReference type="Pfam" id="PF01070">
    <property type="entry name" value="FMN_dh"/>
    <property type="match status" value="2"/>
</dbReference>
<dbReference type="EMBL" id="QGMI01000125">
    <property type="protein sequence ID" value="TVY46826.1"/>
    <property type="molecule type" value="Genomic_DNA"/>
</dbReference>
<organism evidence="4 5">
    <name type="scientific">Lachnellula occidentalis</name>
    <dbReference type="NCBI Taxonomy" id="215460"/>
    <lineage>
        <taxon>Eukaryota</taxon>
        <taxon>Fungi</taxon>
        <taxon>Dikarya</taxon>
        <taxon>Ascomycota</taxon>
        <taxon>Pezizomycotina</taxon>
        <taxon>Leotiomycetes</taxon>
        <taxon>Helotiales</taxon>
        <taxon>Lachnaceae</taxon>
        <taxon>Lachnellula</taxon>
    </lineage>
</organism>
<feature type="domain" description="FMN hydroxy acid dehydrogenase" evidence="3">
    <location>
        <begin position="61"/>
        <end position="479"/>
    </location>
</feature>
<name>A0A8H8UIP5_9HELO</name>
<keyword evidence="4" id="KW-0503">Monooxygenase</keyword>
<comment type="cofactor">
    <cofactor evidence="1">
        <name>FMN</name>
        <dbReference type="ChEBI" id="CHEBI:58210"/>
    </cofactor>
</comment>
<evidence type="ECO:0000256" key="1">
    <source>
        <dbReference type="ARBA" id="ARBA00001917"/>
    </source>
</evidence>
<dbReference type="PROSITE" id="PS51349">
    <property type="entry name" value="FMN_HYDROXY_ACID_DH_2"/>
    <property type="match status" value="1"/>
</dbReference>
<reference evidence="4 5" key="1">
    <citation type="submission" date="2018-05" db="EMBL/GenBank/DDBJ databases">
        <title>Genome sequencing and assembly of the regulated plant pathogen Lachnellula willkommii and related sister species for the development of diagnostic species identification markers.</title>
        <authorList>
            <person name="Giroux E."/>
            <person name="Bilodeau G."/>
        </authorList>
    </citation>
    <scope>NUCLEOTIDE SEQUENCE [LARGE SCALE GENOMIC DNA]</scope>
    <source>
        <strain evidence="4 5">CBS 160.35</strain>
    </source>
</reference>
<accession>A0A8H8UIP5</accession>
<dbReference type="PANTHER" id="PTHR10578:SF143">
    <property type="entry name" value="FMN-DEPENDENT ALPHA-HYDROXY ACID DEHYDROGENASE PB1A11.03"/>
    <property type="match status" value="1"/>
</dbReference>
<dbReference type="SUPFAM" id="SSF51395">
    <property type="entry name" value="FMN-linked oxidoreductases"/>
    <property type="match status" value="1"/>
</dbReference>
<dbReference type="PROSITE" id="PS00557">
    <property type="entry name" value="FMN_HYDROXY_ACID_DH_1"/>
    <property type="match status" value="1"/>
</dbReference>
<dbReference type="Gene3D" id="3.20.20.70">
    <property type="entry name" value="Aldolase class I"/>
    <property type="match status" value="1"/>
</dbReference>
<dbReference type="InterPro" id="IPR037396">
    <property type="entry name" value="FMN_HAD"/>
</dbReference>
<dbReference type="PANTHER" id="PTHR10578">
    <property type="entry name" value="S -2-HYDROXY-ACID OXIDASE-RELATED"/>
    <property type="match status" value="1"/>
</dbReference>
<dbReference type="GO" id="GO:0004497">
    <property type="term" value="F:monooxygenase activity"/>
    <property type="evidence" value="ECO:0007669"/>
    <property type="project" value="UniProtKB-KW"/>
</dbReference>
<keyword evidence="2" id="KW-0560">Oxidoreductase</keyword>
<proteinExistence type="predicted"/>
<keyword evidence="5" id="KW-1185">Reference proteome</keyword>
<dbReference type="Proteomes" id="UP000443090">
    <property type="component" value="Unassembled WGS sequence"/>
</dbReference>
<evidence type="ECO:0000259" key="3">
    <source>
        <dbReference type="PROSITE" id="PS51349"/>
    </source>
</evidence>
<dbReference type="AlphaFoldDB" id="A0A8H8UIP5"/>
<dbReference type="OrthoDB" id="25826at2759"/>
<dbReference type="InterPro" id="IPR008259">
    <property type="entry name" value="FMN_hydac_DH_AS"/>
</dbReference>
<sequence>MALFSRGYFNIQVTSLSTKDLRRLYHHQSSETLSQCSNMSTTDADPLQYEQQVYASGLHSSRPPFTFQTSEWENLAKPVLSGSAWGYIHGNAGAGSTYTKNLESFSKYSIVPRRLVPSLKDSQGNELFSNASTTVLGEKLNFPIACAPVGVQKIFNAAGENAASRAAASIGVPYILSTASSTSIEDVAKASGEGGRDGSSFTGLHVSTTTSQSPCSIVRRRQAIPRCSSRWIPLSLAGDRRIWSKFYCRLLSTSSTQITGFNSNGYNPFLHADRIGVEIGFTDPVFRAKFKEEHGYDIEEDAKTHPTDIEGGSLSKAAQEWTKVVFPGHSKSWDDIKFLQEHWDGTIVLKGIQSVADAKKAVEVGVQGIVVSNHGGRQHDGGVPSLAMLPRIVDAVGEKIDVLFDSGVRCGADVLKAVALGAKCVLVGRPYIYGLALGGEEGVRHVLRALCGEIVMGMHLAGLRTLGDVDRDILVRDVDLF</sequence>
<comment type="caution">
    <text evidence="4">The sequence shown here is derived from an EMBL/GenBank/DDBJ whole genome shotgun (WGS) entry which is preliminary data.</text>
</comment>